<proteinExistence type="predicted"/>
<evidence type="ECO:0008006" key="3">
    <source>
        <dbReference type="Google" id="ProtNLM"/>
    </source>
</evidence>
<dbReference type="Proteomes" id="UP001162891">
    <property type="component" value="Chromosome"/>
</dbReference>
<evidence type="ECO:0000313" key="1">
    <source>
        <dbReference type="EMBL" id="BDG05634.1"/>
    </source>
</evidence>
<sequence>MQPEHAPGPWPELPLEPWRATRDALHMWTQIIGKTMLARCFPQNHWWHTALRVSARGLATPAPLCDGARALDVELDLVDHQLVIRCDGRSMAMPLGPRSVHSFYDEYLAMLRALGVEVHIWPMPVEVAHPVRFDADDAVREYDPAAAHRFWQVLRRCDATLRDLAGSYVGKQSPVQFFWGSFDLAYTRFSGRRAPERPGQDPVTREAYSHEVISFGFWPGGVTQTGVEVAEPVLYAYAAPEPAGFRDAPVQPSAAHYDLRLAEFILPYEAVRTTRDPAAEVRAFSEDVYDAGATLGRWDRAALERPPRYVAERGGAHPDVHPANP</sequence>
<keyword evidence="2" id="KW-1185">Reference proteome</keyword>
<name>A0ABM7X1G9_9BACT</name>
<dbReference type="Pfam" id="PF19459">
    <property type="entry name" value="DUF5996"/>
    <property type="match status" value="1"/>
</dbReference>
<dbReference type="InterPro" id="IPR046038">
    <property type="entry name" value="DUF5996"/>
</dbReference>
<reference evidence="2" key="1">
    <citation type="journal article" date="2022" name="Int. J. Syst. Evol. Microbiol.">
        <title>Anaeromyxobacter oryzae sp. nov., Anaeromyxobacter diazotrophicus sp. nov. and Anaeromyxobacter paludicola sp. nov., isolated from paddy soils.</title>
        <authorList>
            <person name="Itoh H."/>
            <person name="Xu Z."/>
            <person name="Mise K."/>
            <person name="Masuda Y."/>
            <person name="Ushijima N."/>
            <person name="Hayakawa C."/>
            <person name="Shiratori Y."/>
            <person name="Senoo K."/>
        </authorList>
    </citation>
    <scope>NUCLEOTIDE SEQUENCE [LARGE SCALE GENOMIC DNA]</scope>
    <source>
        <strain evidence="2">Red232</strain>
    </source>
</reference>
<dbReference type="RefSeq" id="WP_248354644.1">
    <property type="nucleotide sequence ID" value="NZ_AP025591.1"/>
</dbReference>
<gene>
    <name evidence="1" type="ORF">AMOR_46300</name>
</gene>
<dbReference type="EMBL" id="AP025591">
    <property type="protein sequence ID" value="BDG05634.1"/>
    <property type="molecule type" value="Genomic_DNA"/>
</dbReference>
<accession>A0ABM7X1G9</accession>
<protein>
    <recommendedName>
        <fullName evidence="3">Ava_C0101 and related proteins</fullName>
    </recommendedName>
</protein>
<organism evidence="1 2">
    <name type="scientific">Anaeromyxobacter oryzae</name>
    <dbReference type="NCBI Taxonomy" id="2918170"/>
    <lineage>
        <taxon>Bacteria</taxon>
        <taxon>Pseudomonadati</taxon>
        <taxon>Myxococcota</taxon>
        <taxon>Myxococcia</taxon>
        <taxon>Myxococcales</taxon>
        <taxon>Cystobacterineae</taxon>
        <taxon>Anaeromyxobacteraceae</taxon>
        <taxon>Anaeromyxobacter</taxon>
    </lineage>
</organism>
<evidence type="ECO:0000313" key="2">
    <source>
        <dbReference type="Proteomes" id="UP001162891"/>
    </source>
</evidence>